<dbReference type="InterPro" id="IPR000719">
    <property type="entry name" value="Prot_kinase_dom"/>
</dbReference>
<dbReference type="EMBL" id="JASWJB010000200">
    <property type="protein sequence ID" value="KAK2593681.1"/>
    <property type="molecule type" value="Genomic_DNA"/>
</dbReference>
<evidence type="ECO:0000313" key="3">
    <source>
        <dbReference type="Proteomes" id="UP001251528"/>
    </source>
</evidence>
<dbReference type="PROSITE" id="PS50011">
    <property type="entry name" value="PROTEIN_KINASE_DOM"/>
    <property type="match status" value="1"/>
</dbReference>
<comment type="caution">
    <text evidence="2">The sequence shown here is derived from an EMBL/GenBank/DDBJ whole genome shotgun (WGS) entry which is preliminary data.</text>
</comment>
<proteinExistence type="predicted"/>
<evidence type="ECO:0000313" key="2">
    <source>
        <dbReference type="EMBL" id="KAK2593681.1"/>
    </source>
</evidence>
<gene>
    <name evidence="2" type="ORF">QQS21_008624</name>
</gene>
<dbReference type="GO" id="GO:0005524">
    <property type="term" value="F:ATP binding"/>
    <property type="evidence" value="ECO:0007669"/>
    <property type="project" value="InterPro"/>
</dbReference>
<dbReference type="SUPFAM" id="SSF56112">
    <property type="entry name" value="Protein kinase-like (PK-like)"/>
    <property type="match status" value="1"/>
</dbReference>
<feature type="domain" description="Protein kinase" evidence="1">
    <location>
        <begin position="184"/>
        <end position="383"/>
    </location>
</feature>
<dbReference type="Proteomes" id="UP001251528">
    <property type="component" value="Unassembled WGS sequence"/>
</dbReference>
<name>A0AAJ0FR22_9HYPO</name>
<evidence type="ECO:0000259" key="1">
    <source>
        <dbReference type="PROSITE" id="PS50011"/>
    </source>
</evidence>
<accession>A0AAJ0FR22</accession>
<organism evidence="2 3">
    <name type="scientific">Conoideocrella luteorostrata</name>
    <dbReference type="NCBI Taxonomy" id="1105319"/>
    <lineage>
        <taxon>Eukaryota</taxon>
        <taxon>Fungi</taxon>
        <taxon>Dikarya</taxon>
        <taxon>Ascomycota</taxon>
        <taxon>Pezizomycotina</taxon>
        <taxon>Sordariomycetes</taxon>
        <taxon>Hypocreomycetidae</taxon>
        <taxon>Hypocreales</taxon>
        <taxon>Clavicipitaceae</taxon>
        <taxon>Conoideocrella</taxon>
    </lineage>
</organism>
<protein>
    <recommendedName>
        <fullName evidence="1">Protein kinase domain-containing protein</fullName>
    </recommendedName>
</protein>
<keyword evidence="3" id="KW-1185">Reference proteome</keyword>
<dbReference type="GO" id="GO:0004672">
    <property type="term" value="F:protein kinase activity"/>
    <property type="evidence" value="ECO:0007669"/>
    <property type="project" value="InterPro"/>
</dbReference>
<reference evidence="2" key="1">
    <citation type="submission" date="2023-06" db="EMBL/GenBank/DDBJ databases">
        <title>Conoideocrella luteorostrata (Hypocreales: Clavicipitaceae), a potential biocontrol fungus for elongate hemlock scale in United States Christmas tree production areas.</title>
        <authorList>
            <person name="Barrett H."/>
            <person name="Lovett B."/>
            <person name="Macias A.M."/>
            <person name="Stajich J.E."/>
            <person name="Kasson M.T."/>
        </authorList>
    </citation>
    <scope>NUCLEOTIDE SEQUENCE</scope>
    <source>
        <strain evidence="2">ARSEF 14590</strain>
    </source>
</reference>
<dbReference type="AlphaFoldDB" id="A0AAJ0FR22"/>
<sequence length="383" mass="42562">MASAQPLRDVSEYRICGYSKSNHGEAPAWFALQLRMHGKSFSIVVSESRFRNSPQRVLEFQEYFKYLTSDEDAFEDYEDNVSTGHVDEEGASPDAGGHDDTAECGGIAIGECFAWAVQPFIESFKSLAPKPAPASKITLQDFFKSESYECQLMSLDDHLCSGNIQSSDMDYSFVPQGQTIDGNPQRHESLASSGFPIFALPELEIVSDYPDTIFDDEPHRVCVHGQEYFFKSFEEVGEDLGRREIEKYEQIAKANFGSDVRTSRLFGIAQDEHFKIVGVLLYRIDEQTTLADAAVQPQTPESTKARWKEQVRKTLEALHQAGIIWGDAKADNVLVDMDGGAWIVDFGGGYTEGWVDKDNAGTIAGDLEGLGHIMHFIDTGSMA</sequence>
<dbReference type="Gene3D" id="1.10.510.10">
    <property type="entry name" value="Transferase(Phosphotransferase) domain 1"/>
    <property type="match status" value="1"/>
</dbReference>
<dbReference type="InterPro" id="IPR011009">
    <property type="entry name" value="Kinase-like_dom_sf"/>
</dbReference>